<dbReference type="Pfam" id="PF13474">
    <property type="entry name" value="SnoaL_3"/>
    <property type="match status" value="1"/>
</dbReference>
<reference evidence="2 3" key="1">
    <citation type="submission" date="2019-02" db="EMBL/GenBank/DDBJ databases">
        <title>Kribbella capetownensis sp. nov. and Kribbella speibonae sp. nov., isolated from soil.</title>
        <authorList>
            <person name="Curtis S.M."/>
            <person name="Norton I."/>
            <person name="Everest G.J."/>
            <person name="Meyers P.R."/>
        </authorList>
    </citation>
    <scope>NUCLEOTIDE SEQUENCE [LARGE SCALE GENOMIC DNA]</scope>
    <source>
        <strain evidence="2 3">NRRL B-24813</strain>
    </source>
</reference>
<dbReference type="RefSeq" id="WP_131365412.1">
    <property type="nucleotide sequence ID" value="NZ_SJKB01000020.1"/>
</dbReference>
<sequence>MGEAAQLYLDGDLRGYAAIARHAEDYTLLPPNGGGARSGFDGSDEAVEWTAANFRGGQVELEVFKTYASGDLAVVVAVERQAGTVGEVPEQDWSLRITLVFRRDQTGWRLMHRHADPLVHGINSGLFAEIARGEHAS</sequence>
<gene>
    <name evidence="2" type="ORF">E0H73_39585</name>
</gene>
<dbReference type="Proteomes" id="UP000291144">
    <property type="component" value="Unassembled WGS sequence"/>
</dbReference>
<comment type="caution">
    <text evidence="2">The sequence shown here is derived from an EMBL/GenBank/DDBJ whole genome shotgun (WGS) entry which is preliminary data.</text>
</comment>
<dbReference type="EMBL" id="SJKB01000020">
    <property type="protein sequence ID" value="TCC54254.1"/>
    <property type="molecule type" value="Genomic_DNA"/>
</dbReference>
<dbReference type="AlphaFoldDB" id="A0A4R0K611"/>
<dbReference type="SUPFAM" id="SSF54427">
    <property type="entry name" value="NTF2-like"/>
    <property type="match status" value="1"/>
</dbReference>
<feature type="domain" description="SnoaL-like" evidence="1">
    <location>
        <begin position="35"/>
        <end position="115"/>
    </location>
</feature>
<dbReference type="OrthoDB" id="1551077at2"/>
<dbReference type="Gene3D" id="3.10.450.50">
    <property type="match status" value="1"/>
</dbReference>
<evidence type="ECO:0000313" key="3">
    <source>
        <dbReference type="Proteomes" id="UP000291144"/>
    </source>
</evidence>
<organism evidence="2 3">
    <name type="scientific">Kribbella pittospori</name>
    <dbReference type="NCBI Taxonomy" id="722689"/>
    <lineage>
        <taxon>Bacteria</taxon>
        <taxon>Bacillati</taxon>
        <taxon>Actinomycetota</taxon>
        <taxon>Actinomycetes</taxon>
        <taxon>Propionibacteriales</taxon>
        <taxon>Kribbellaceae</taxon>
        <taxon>Kribbella</taxon>
    </lineage>
</organism>
<protein>
    <submittedName>
        <fullName evidence="2">DUF4440 domain-containing protein</fullName>
    </submittedName>
</protein>
<keyword evidence="3" id="KW-1185">Reference proteome</keyword>
<proteinExistence type="predicted"/>
<dbReference type="InterPro" id="IPR037401">
    <property type="entry name" value="SnoaL-like"/>
</dbReference>
<name>A0A4R0K611_9ACTN</name>
<accession>A0A4R0K611</accession>
<evidence type="ECO:0000313" key="2">
    <source>
        <dbReference type="EMBL" id="TCC54254.1"/>
    </source>
</evidence>
<evidence type="ECO:0000259" key="1">
    <source>
        <dbReference type="Pfam" id="PF13474"/>
    </source>
</evidence>
<dbReference type="InterPro" id="IPR032710">
    <property type="entry name" value="NTF2-like_dom_sf"/>
</dbReference>